<feature type="compositionally biased region" description="Low complexity" evidence="1">
    <location>
        <begin position="109"/>
        <end position="126"/>
    </location>
</feature>
<name>A0AAE0GN35_9CHLO</name>
<dbReference type="EMBL" id="LGRX02004005">
    <property type="protein sequence ID" value="KAK3281137.1"/>
    <property type="molecule type" value="Genomic_DNA"/>
</dbReference>
<gene>
    <name evidence="2" type="ORF">CYMTET_11059</name>
</gene>
<comment type="caution">
    <text evidence="2">The sequence shown here is derived from an EMBL/GenBank/DDBJ whole genome shotgun (WGS) entry which is preliminary data.</text>
</comment>
<feature type="region of interest" description="Disordered" evidence="1">
    <location>
        <begin position="106"/>
        <end position="129"/>
    </location>
</feature>
<sequence length="386" mass="40938">MNGDEEAAVKGNGNMEDSSGYVVEISQATLVAEDVSPKSAAMPLTDRDLVPQVRKDGEHGPCAKAIRETVLGGKFVRFKADGKDDPKLGKIIVYVKTQFENAGLDVARPSTSTTPEPKSPLALHHTPAPPAADESVVLEEPPLHPAPSIVSELPFHASFIDKMMAGSTLVDETDPAPGHIYTISMHGMTTPTGVFANDKDIRVTECDDDSDGPDEIDTGYFNEPELPVHPHFSATGGAGMRKSITFVLSLGMLIACTAAAPLSVSLSTGSGTYGSVVLPHSYFTGDAFQFEGVHATLDDATFHTCFADVIGENRISNQSDPVDTNHSNVSSAFPQLFSTVQNCTVECFVFAESSSTSESDCGDGYESSIDFNCICESALQSDFQSG</sequence>
<organism evidence="2 3">
    <name type="scientific">Cymbomonas tetramitiformis</name>
    <dbReference type="NCBI Taxonomy" id="36881"/>
    <lineage>
        <taxon>Eukaryota</taxon>
        <taxon>Viridiplantae</taxon>
        <taxon>Chlorophyta</taxon>
        <taxon>Pyramimonadophyceae</taxon>
        <taxon>Pyramimonadales</taxon>
        <taxon>Pyramimonadaceae</taxon>
        <taxon>Cymbomonas</taxon>
    </lineage>
</organism>
<evidence type="ECO:0000313" key="3">
    <source>
        <dbReference type="Proteomes" id="UP001190700"/>
    </source>
</evidence>
<accession>A0AAE0GN35</accession>
<protein>
    <submittedName>
        <fullName evidence="2">Uncharacterized protein</fullName>
    </submittedName>
</protein>
<reference evidence="2 3" key="1">
    <citation type="journal article" date="2015" name="Genome Biol. Evol.">
        <title>Comparative Genomics of a Bacterivorous Green Alga Reveals Evolutionary Causalities and Consequences of Phago-Mixotrophic Mode of Nutrition.</title>
        <authorList>
            <person name="Burns J.A."/>
            <person name="Paasch A."/>
            <person name="Narechania A."/>
            <person name="Kim E."/>
        </authorList>
    </citation>
    <scope>NUCLEOTIDE SEQUENCE [LARGE SCALE GENOMIC DNA]</scope>
    <source>
        <strain evidence="2 3">PLY_AMNH</strain>
    </source>
</reference>
<keyword evidence="3" id="KW-1185">Reference proteome</keyword>
<evidence type="ECO:0000256" key="1">
    <source>
        <dbReference type="SAM" id="MobiDB-lite"/>
    </source>
</evidence>
<proteinExistence type="predicted"/>
<dbReference type="AlphaFoldDB" id="A0AAE0GN35"/>
<dbReference type="Proteomes" id="UP001190700">
    <property type="component" value="Unassembled WGS sequence"/>
</dbReference>
<evidence type="ECO:0000313" key="2">
    <source>
        <dbReference type="EMBL" id="KAK3281137.1"/>
    </source>
</evidence>